<keyword evidence="4" id="KW-1185">Reference proteome</keyword>
<dbReference type="InterPro" id="IPR014044">
    <property type="entry name" value="CAP_dom"/>
</dbReference>
<proteinExistence type="predicted"/>
<accession>A0ABQ8Y3P9</accession>
<dbReference type="SUPFAM" id="SSF49313">
    <property type="entry name" value="Cadherin-like"/>
    <property type="match status" value="6"/>
</dbReference>
<dbReference type="PANTHER" id="PTHR31157:SF1">
    <property type="entry name" value="SCP DOMAIN-CONTAINING PROTEIN"/>
    <property type="match status" value="1"/>
</dbReference>
<feature type="domain" description="Dystroglycan-type cadherin-like" evidence="2">
    <location>
        <begin position="654"/>
        <end position="750"/>
    </location>
</feature>
<keyword evidence="1" id="KW-0732">Signal</keyword>
<feature type="signal peptide" evidence="1">
    <location>
        <begin position="1"/>
        <end position="18"/>
    </location>
</feature>
<feature type="domain" description="Dystroglycan-type cadherin-like" evidence="2">
    <location>
        <begin position="455"/>
        <end position="555"/>
    </location>
</feature>
<dbReference type="InterPro" id="IPR035940">
    <property type="entry name" value="CAP_sf"/>
</dbReference>
<feature type="domain" description="Dystroglycan-type cadherin-like" evidence="2">
    <location>
        <begin position="556"/>
        <end position="653"/>
    </location>
</feature>
<dbReference type="Pfam" id="PF00188">
    <property type="entry name" value="CAP"/>
    <property type="match status" value="1"/>
</dbReference>
<dbReference type="Gene3D" id="2.60.40.10">
    <property type="entry name" value="Immunoglobulins"/>
    <property type="match status" value="6"/>
</dbReference>
<dbReference type="EMBL" id="JAOAOG010000232">
    <property type="protein sequence ID" value="KAJ6238817.1"/>
    <property type="molecule type" value="Genomic_DNA"/>
</dbReference>
<dbReference type="CDD" id="cd05379">
    <property type="entry name" value="CAP_bacterial"/>
    <property type="match status" value="1"/>
</dbReference>
<gene>
    <name evidence="3" type="ORF">M0813_26047</name>
</gene>
<dbReference type="SMART" id="SM00736">
    <property type="entry name" value="CADG"/>
    <property type="match status" value="6"/>
</dbReference>
<dbReference type="InterPro" id="IPR015919">
    <property type="entry name" value="Cadherin-like_sf"/>
</dbReference>
<feature type="domain" description="Dystroglycan-type cadherin-like" evidence="2">
    <location>
        <begin position="361"/>
        <end position="454"/>
    </location>
</feature>
<reference evidence="3" key="1">
    <citation type="submission" date="2022-08" db="EMBL/GenBank/DDBJ databases">
        <title>Novel sulfate-reducing endosymbionts in the free-living metamonad Anaeramoeba.</title>
        <authorList>
            <person name="Jerlstrom-Hultqvist J."/>
            <person name="Cepicka I."/>
            <person name="Gallot-Lavallee L."/>
            <person name="Salas-Leiva D."/>
            <person name="Curtis B.A."/>
            <person name="Zahonova K."/>
            <person name="Pipaliya S."/>
            <person name="Dacks J."/>
            <person name="Roger A.J."/>
        </authorList>
    </citation>
    <scope>NUCLEOTIDE SEQUENCE</scope>
    <source>
        <strain evidence="3">Schooner1</strain>
    </source>
</reference>
<dbReference type="SUPFAM" id="SSF55797">
    <property type="entry name" value="PR-1-like"/>
    <property type="match status" value="1"/>
</dbReference>
<dbReference type="Proteomes" id="UP001150062">
    <property type="component" value="Unassembled WGS sequence"/>
</dbReference>
<evidence type="ECO:0000313" key="4">
    <source>
        <dbReference type="Proteomes" id="UP001150062"/>
    </source>
</evidence>
<evidence type="ECO:0000313" key="3">
    <source>
        <dbReference type="EMBL" id="KAJ6238817.1"/>
    </source>
</evidence>
<organism evidence="3 4">
    <name type="scientific">Anaeramoeba flamelloides</name>
    <dbReference type="NCBI Taxonomy" id="1746091"/>
    <lineage>
        <taxon>Eukaryota</taxon>
        <taxon>Metamonada</taxon>
        <taxon>Anaeramoebidae</taxon>
        <taxon>Anaeramoeba</taxon>
    </lineage>
</organism>
<name>A0ABQ8Y3P9_9EUKA</name>
<evidence type="ECO:0000259" key="2">
    <source>
        <dbReference type="SMART" id="SM00736"/>
    </source>
</evidence>
<comment type="caution">
    <text evidence="3">The sequence shown here is derived from an EMBL/GenBank/DDBJ whole genome shotgun (WGS) entry which is preliminary data.</text>
</comment>
<evidence type="ECO:0000256" key="1">
    <source>
        <dbReference type="SAM" id="SignalP"/>
    </source>
</evidence>
<sequence length="970" mass="107141">MKFFNFLFLLTFIFAVFAANREEGSWGKNVDGHPFMDERGALCGINWCRQDKDYFASSVLESPSILKASFYSNTKPLYWNLKLGKAARGHSEHMASTNCFGHNTCGDGTYDGRITDQGYSWNAVGESIACYYPYNNAIQFVKNLVCESGNWDDCDPDSSLDTIGHRNNTMSENFVEVGNGVANNDAATYKNYYTESYGSRSDWSEPDHPVASAAHIVENSNTFFFILNYYEPNSPGSEPLWAYVNHLKNGQSTWNTYQLSKISKGTYTYSMTKPTSCDRYFFMVKDSNGDIWRYPEGQDLVTSDGFLSDNICGNTNYITNNCDPTFDCNGKGTCKSSGVCVCNDGDDSNDCSGCSDSKPVYSANTLKDQTININDNLDYQFASNAFSGSNIEYSAKQSNGQSLPGTISLSSSTRTFSGKVSDNCPATYTIKVTATNCGGTADGTFDLAVTNAKPTVKNPVADQAMEVNTEFSIDLSDTFNDAEGASLTLSSKQQSGANLPSWLTLNSNAMTYTGTTPSSNCGESFDISLKAHDGCSSNTVEDLFKFTVSNDPPELSSGNDLEDQTANSQKYFTYVFENDIFVDPEEVQLTFTAKQSNDESLPSWLSFNSNQRKFSGTPPKTCEKVSYEIRVTASDGCNEVSSTFDLDVVNENPTVKTHIDNKSYNKNTAFDFTLPQDTFEDPEQQTLTYTATLENGDPLPDWITFTASSLNFKGTTPDVNDEWNIKVTATDDCENTVSDVFDFGIASDAPELENPIANQNAKANDQDWAYAFPENTFSGIAISYTATLEDGSALPEWMQFVSGSREFSGQVPSGCEESWNIKVVGQNNIGSDFDVFTLTKQNKAPTIEKLGSKEILVGKDFSYTFDKDDFEDPEDQQLEYTVTLDDDTPLPEWLIWDSETETFSGTAQDDTGKINIKFVVRDDCEENSETASFRFDVVKKFTSSDSTTDGARGVFVSSLLLLFSLFLLFN</sequence>
<dbReference type="InterPro" id="IPR006644">
    <property type="entry name" value="Cadg"/>
</dbReference>
<dbReference type="Pfam" id="PF05345">
    <property type="entry name" value="He_PIG"/>
    <property type="match status" value="5"/>
</dbReference>
<dbReference type="PANTHER" id="PTHR31157">
    <property type="entry name" value="SCP DOMAIN-CONTAINING PROTEIN"/>
    <property type="match status" value="1"/>
</dbReference>
<feature type="chain" id="PRO_5045985961" description="Dystroglycan-type cadherin-like domain-containing protein" evidence="1">
    <location>
        <begin position="19"/>
        <end position="970"/>
    </location>
</feature>
<feature type="domain" description="Dystroglycan-type cadherin-like" evidence="2">
    <location>
        <begin position="846"/>
        <end position="944"/>
    </location>
</feature>
<dbReference type="Gene3D" id="3.40.33.10">
    <property type="entry name" value="CAP"/>
    <property type="match status" value="1"/>
</dbReference>
<feature type="domain" description="Dystroglycan-type cadherin-like" evidence="2">
    <location>
        <begin position="751"/>
        <end position="845"/>
    </location>
</feature>
<dbReference type="InterPro" id="IPR013783">
    <property type="entry name" value="Ig-like_fold"/>
</dbReference>
<protein>
    <recommendedName>
        <fullName evidence="2">Dystroglycan-type cadherin-like domain-containing protein</fullName>
    </recommendedName>
</protein>